<proteinExistence type="predicted"/>
<dbReference type="EMBL" id="LXQA010346134">
    <property type="protein sequence ID" value="MCI45594.1"/>
    <property type="molecule type" value="Genomic_DNA"/>
</dbReference>
<reference evidence="1 2" key="1">
    <citation type="journal article" date="2018" name="Front. Plant Sci.">
        <title>Red Clover (Trifolium pratense) and Zigzag Clover (T. medium) - A Picture of Genomic Similarities and Differences.</title>
        <authorList>
            <person name="Dluhosova J."/>
            <person name="Istvanek J."/>
            <person name="Nedelnik J."/>
            <person name="Repkova J."/>
        </authorList>
    </citation>
    <scope>NUCLEOTIDE SEQUENCE [LARGE SCALE GENOMIC DNA]</scope>
    <source>
        <strain evidence="2">cv. 10/8</strain>
        <tissue evidence="1">Leaf</tissue>
    </source>
</reference>
<accession>A0A392SBN0</accession>
<feature type="non-terminal residue" evidence="1">
    <location>
        <position position="1"/>
    </location>
</feature>
<organism evidence="1 2">
    <name type="scientific">Trifolium medium</name>
    <dbReference type="NCBI Taxonomy" id="97028"/>
    <lineage>
        <taxon>Eukaryota</taxon>
        <taxon>Viridiplantae</taxon>
        <taxon>Streptophyta</taxon>
        <taxon>Embryophyta</taxon>
        <taxon>Tracheophyta</taxon>
        <taxon>Spermatophyta</taxon>
        <taxon>Magnoliopsida</taxon>
        <taxon>eudicotyledons</taxon>
        <taxon>Gunneridae</taxon>
        <taxon>Pentapetalae</taxon>
        <taxon>rosids</taxon>
        <taxon>fabids</taxon>
        <taxon>Fabales</taxon>
        <taxon>Fabaceae</taxon>
        <taxon>Papilionoideae</taxon>
        <taxon>50 kb inversion clade</taxon>
        <taxon>NPAAA clade</taxon>
        <taxon>Hologalegina</taxon>
        <taxon>IRL clade</taxon>
        <taxon>Trifolieae</taxon>
        <taxon>Trifolium</taxon>
    </lineage>
</organism>
<sequence length="19" mass="2125">GERMLKMDLQNYAGCGAMH</sequence>
<protein>
    <submittedName>
        <fullName evidence="1">Uncharacterized protein</fullName>
    </submittedName>
</protein>
<dbReference type="AlphaFoldDB" id="A0A392SBN0"/>
<keyword evidence="2" id="KW-1185">Reference proteome</keyword>
<name>A0A392SBN0_9FABA</name>
<evidence type="ECO:0000313" key="1">
    <source>
        <dbReference type="EMBL" id="MCI45594.1"/>
    </source>
</evidence>
<dbReference type="Proteomes" id="UP000265520">
    <property type="component" value="Unassembled WGS sequence"/>
</dbReference>
<evidence type="ECO:0000313" key="2">
    <source>
        <dbReference type="Proteomes" id="UP000265520"/>
    </source>
</evidence>
<comment type="caution">
    <text evidence="1">The sequence shown here is derived from an EMBL/GenBank/DDBJ whole genome shotgun (WGS) entry which is preliminary data.</text>
</comment>